<dbReference type="SMART" id="SM00317">
    <property type="entry name" value="SET"/>
    <property type="match status" value="1"/>
</dbReference>
<dbReference type="Gramene" id="PSAT_LOCUS8584_t1">
    <property type="protein sequence ID" value="CAL5188401.1"/>
    <property type="gene ID" value="PSAT_LOCUS8584"/>
</dbReference>
<dbReference type="Pfam" id="PF00856">
    <property type="entry name" value="SET"/>
    <property type="match status" value="1"/>
</dbReference>
<gene>
    <name evidence="2" type="ORF">KIW84_024107</name>
</gene>
<dbReference type="Gene3D" id="2.170.270.10">
    <property type="entry name" value="SET domain"/>
    <property type="match status" value="1"/>
</dbReference>
<dbReference type="PANTHER" id="PTHR47420:SF2">
    <property type="entry name" value="HISTONE-LYSINE N-METHYLTRANSFERASE"/>
    <property type="match status" value="1"/>
</dbReference>
<proteinExistence type="predicted"/>
<dbReference type="InterPro" id="IPR001214">
    <property type="entry name" value="SET_dom"/>
</dbReference>
<protein>
    <recommendedName>
        <fullName evidence="1">SET domain-containing protein</fullName>
    </recommendedName>
</protein>
<dbReference type="Gene3D" id="1.10.220.160">
    <property type="match status" value="1"/>
</dbReference>
<organism evidence="2 3">
    <name type="scientific">Pisum sativum</name>
    <name type="common">Garden pea</name>
    <name type="synonym">Lathyrus oleraceus</name>
    <dbReference type="NCBI Taxonomy" id="3888"/>
    <lineage>
        <taxon>Eukaryota</taxon>
        <taxon>Viridiplantae</taxon>
        <taxon>Streptophyta</taxon>
        <taxon>Embryophyta</taxon>
        <taxon>Tracheophyta</taxon>
        <taxon>Spermatophyta</taxon>
        <taxon>Magnoliopsida</taxon>
        <taxon>eudicotyledons</taxon>
        <taxon>Gunneridae</taxon>
        <taxon>Pentapetalae</taxon>
        <taxon>rosids</taxon>
        <taxon>fabids</taxon>
        <taxon>Fabales</taxon>
        <taxon>Fabaceae</taxon>
        <taxon>Papilionoideae</taxon>
        <taxon>50 kb inversion clade</taxon>
        <taxon>NPAAA clade</taxon>
        <taxon>Hologalegina</taxon>
        <taxon>IRL clade</taxon>
        <taxon>Fabeae</taxon>
        <taxon>Lathyrus</taxon>
    </lineage>
</organism>
<evidence type="ECO:0000313" key="3">
    <source>
        <dbReference type="Proteomes" id="UP001058974"/>
    </source>
</evidence>
<accession>A0A9D4YEQ6</accession>
<comment type="caution">
    <text evidence="2">The sequence shown here is derived from an EMBL/GenBank/DDBJ whole genome shotgun (WGS) entry which is preliminary data.</text>
</comment>
<dbReference type="AlphaFoldDB" id="A0A9D4YEQ6"/>
<name>A0A9D4YEQ6_PEA</name>
<evidence type="ECO:0000259" key="1">
    <source>
        <dbReference type="PROSITE" id="PS50280"/>
    </source>
</evidence>
<dbReference type="OrthoDB" id="265717at2759"/>
<dbReference type="SUPFAM" id="SSF82199">
    <property type="entry name" value="SET domain"/>
    <property type="match status" value="1"/>
</dbReference>
<feature type="domain" description="SET" evidence="1">
    <location>
        <begin position="8"/>
        <end position="269"/>
    </location>
</feature>
<dbReference type="PANTHER" id="PTHR47420">
    <property type="entry name" value="HISTONE-LYSINE N-METHYLTRANSFERASE ASHR2"/>
    <property type="match status" value="1"/>
</dbReference>
<sequence length="359" mass="39786">MAVPTSTTLLKMENIPNKGRGLIAAQDLKAGQIILTESPLLLYSASPLFSPSPSPYCHHCFRTLPPSQIFSCPSCSNYLFCSQKCLSIALNSSHSSWTCQTLSHLQNPASPLSEKPSQLQLQARFIVAAYNLAIRTPSDLQALLSLHSIPNDDESDAIVYASKFIHSLISPFCPPHMNFSPQLAAKLIAIERANSFCLMEPYSPNGPQRSIKAYGIYQRTTICNHDCIPNACRFDYVETGEPGDEHNTDIVLRLIKDVSAGSEICISYFRINKDYSTRKRILMEDFGFVCECDRCKIEANWNEGENKDSDLPHVIFLSKFVCDKVNCAGTLAPLPPKDGEKCNVLECNFCGNLKVDSTT</sequence>
<dbReference type="InterPro" id="IPR046341">
    <property type="entry name" value="SET_dom_sf"/>
</dbReference>
<dbReference type="CDD" id="cd20071">
    <property type="entry name" value="SET_SMYD"/>
    <property type="match status" value="1"/>
</dbReference>
<dbReference type="EMBL" id="JAMSHJ010000002">
    <property type="protein sequence ID" value="KAI5438236.1"/>
    <property type="molecule type" value="Genomic_DNA"/>
</dbReference>
<dbReference type="Gramene" id="Psat02G0410700-T1">
    <property type="protein sequence ID" value="KAI5438236.1"/>
    <property type="gene ID" value="KIW84_024107"/>
</dbReference>
<evidence type="ECO:0000313" key="2">
    <source>
        <dbReference type="EMBL" id="KAI5438236.1"/>
    </source>
</evidence>
<dbReference type="InterPro" id="IPR044238">
    <property type="entry name" value="ASHR2-like"/>
</dbReference>
<reference evidence="2 3" key="1">
    <citation type="journal article" date="2022" name="Nat. Genet.">
        <title>Improved pea reference genome and pan-genome highlight genomic features and evolutionary characteristics.</title>
        <authorList>
            <person name="Yang T."/>
            <person name="Liu R."/>
            <person name="Luo Y."/>
            <person name="Hu S."/>
            <person name="Wang D."/>
            <person name="Wang C."/>
            <person name="Pandey M.K."/>
            <person name="Ge S."/>
            <person name="Xu Q."/>
            <person name="Li N."/>
            <person name="Li G."/>
            <person name="Huang Y."/>
            <person name="Saxena R.K."/>
            <person name="Ji Y."/>
            <person name="Li M."/>
            <person name="Yan X."/>
            <person name="He Y."/>
            <person name="Liu Y."/>
            <person name="Wang X."/>
            <person name="Xiang C."/>
            <person name="Varshney R.K."/>
            <person name="Ding H."/>
            <person name="Gao S."/>
            <person name="Zong X."/>
        </authorList>
    </citation>
    <scope>NUCLEOTIDE SEQUENCE [LARGE SCALE GENOMIC DNA]</scope>
    <source>
        <strain evidence="2 3">cv. Zhongwan 6</strain>
    </source>
</reference>
<dbReference type="Gene3D" id="6.10.140.2220">
    <property type="match status" value="1"/>
</dbReference>
<dbReference type="PROSITE" id="PS50280">
    <property type="entry name" value="SET"/>
    <property type="match status" value="1"/>
</dbReference>
<keyword evidence="3" id="KW-1185">Reference proteome</keyword>
<dbReference type="Proteomes" id="UP001058974">
    <property type="component" value="Chromosome 2"/>
</dbReference>